<reference evidence="5" key="1">
    <citation type="journal article" date="2019" name="Int. J. Syst. Evol. Microbiol.">
        <title>The Global Catalogue of Microorganisms (GCM) 10K type strain sequencing project: providing services to taxonomists for standard genome sequencing and annotation.</title>
        <authorList>
            <consortium name="The Broad Institute Genomics Platform"/>
            <consortium name="The Broad Institute Genome Sequencing Center for Infectious Disease"/>
            <person name="Wu L."/>
            <person name="Ma J."/>
        </authorList>
    </citation>
    <scope>NUCLEOTIDE SEQUENCE [LARGE SCALE GENOMIC DNA]</scope>
    <source>
        <strain evidence="5">JCM 14232</strain>
    </source>
</reference>
<evidence type="ECO:0000259" key="3">
    <source>
        <dbReference type="PROSITE" id="PS51781"/>
    </source>
</evidence>
<dbReference type="PROSITE" id="PS51257">
    <property type="entry name" value="PROKAR_LIPOPROTEIN"/>
    <property type="match status" value="1"/>
</dbReference>
<dbReference type="RefSeq" id="WP_346024296.1">
    <property type="nucleotide sequence ID" value="NZ_BAAADA010000071.1"/>
</dbReference>
<feature type="region of interest" description="Disordered" evidence="1">
    <location>
        <begin position="103"/>
        <end position="122"/>
    </location>
</feature>
<keyword evidence="5" id="KW-1185">Reference proteome</keyword>
<dbReference type="Proteomes" id="UP001410648">
    <property type="component" value="Unassembled WGS sequence"/>
</dbReference>
<feature type="compositionally biased region" description="Basic and acidic residues" evidence="1">
    <location>
        <begin position="103"/>
        <end position="112"/>
    </location>
</feature>
<evidence type="ECO:0000313" key="5">
    <source>
        <dbReference type="Proteomes" id="UP001410648"/>
    </source>
</evidence>
<dbReference type="SMART" id="SM00287">
    <property type="entry name" value="SH3b"/>
    <property type="match status" value="1"/>
</dbReference>
<dbReference type="EMBL" id="BAAADA010000071">
    <property type="protein sequence ID" value="GAA0480786.1"/>
    <property type="molecule type" value="Genomic_DNA"/>
</dbReference>
<evidence type="ECO:0000256" key="2">
    <source>
        <dbReference type="SAM" id="SignalP"/>
    </source>
</evidence>
<comment type="caution">
    <text evidence="4">The sequence shown here is derived from an EMBL/GenBank/DDBJ whole genome shotgun (WGS) entry which is preliminary data.</text>
</comment>
<dbReference type="Pfam" id="PF08239">
    <property type="entry name" value="SH3_3"/>
    <property type="match status" value="1"/>
</dbReference>
<dbReference type="PROSITE" id="PS51781">
    <property type="entry name" value="SH3B"/>
    <property type="match status" value="1"/>
</dbReference>
<name>A0ABP3KIR6_9LACT</name>
<accession>A0ABP3KIR6</accession>
<dbReference type="Gene3D" id="2.30.30.40">
    <property type="entry name" value="SH3 Domains"/>
    <property type="match status" value="1"/>
</dbReference>
<evidence type="ECO:0000256" key="1">
    <source>
        <dbReference type="SAM" id="MobiDB-lite"/>
    </source>
</evidence>
<feature type="region of interest" description="Disordered" evidence="1">
    <location>
        <begin position="24"/>
        <end position="88"/>
    </location>
</feature>
<feature type="signal peptide" evidence="2">
    <location>
        <begin position="1"/>
        <end position="21"/>
    </location>
</feature>
<feature type="chain" id="PRO_5045155987" description="SH3b domain-containing protein" evidence="2">
    <location>
        <begin position="22"/>
        <end position="437"/>
    </location>
</feature>
<evidence type="ECO:0000313" key="4">
    <source>
        <dbReference type="EMBL" id="GAA0480786.1"/>
    </source>
</evidence>
<keyword evidence="2" id="KW-0732">Signal</keyword>
<feature type="domain" description="SH3b" evidence="3">
    <location>
        <begin position="90"/>
        <end position="159"/>
    </location>
</feature>
<sequence>MSKKPYLAALSLLLASTIALSGCEQDQEDVNQEDANEIQENEPEETDEQNDADTDDEQEGAESEESVDTEEDESEEAEEEEAASIFGLQEDLVYISADRLSVRADSSEDSESRGSLSKGNEVRVLDEVENDDATWYQIAHHNSDVNEGWVSAEFTVSDLNELHVSTNFDDKEMNEFFTSPTLFEDNRVVAYYGHPNSEIMGIVGRHSFEDLIDLLEETTQAYDDADEDKGAVPAIYLVYGTVQPGGVVHKMNYDLVMSYIEAAYQRGVLVYIDHQMGRNHPTYSINEILSFLRYPNVHLALDPEWRTERPMQEVGHITGSELNGVQERMQEYIETHEIQGTRQFVFHQFVEKMIVDVEDISADYDPVLLVHNTSGWGAPEGKRATHEKVTEASEVPYKGFKLWYHFSDQPGVHYDNPLMTPEEVLDLDPQPGLIIYQ</sequence>
<protein>
    <recommendedName>
        <fullName evidence="3">SH3b domain-containing protein</fullName>
    </recommendedName>
</protein>
<proteinExistence type="predicted"/>
<feature type="compositionally biased region" description="Acidic residues" evidence="1">
    <location>
        <begin position="25"/>
        <end position="82"/>
    </location>
</feature>
<gene>
    <name evidence="4" type="ORF">GCM10008936_08250</name>
</gene>
<organism evidence="4 5">
    <name type="scientific">Alkalibacterium indicireducens</name>
    <dbReference type="NCBI Taxonomy" id="398758"/>
    <lineage>
        <taxon>Bacteria</taxon>
        <taxon>Bacillati</taxon>
        <taxon>Bacillota</taxon>
        <taxon>Bacilli</taxon>
        <taxon>Lactobacillales</taxon>
        <taxon>Carnobacteriaceae</taxon>
        <taxon>Alkalibacterium</taxon>
    </lineage>
</organism>
<dbReference type="InterPro" id="IPR003646">
    <property type="entry name" value="SH3-like_bac-type"/>
</dbReference>